<dbReference type="EMBL" id="FOMI01000001">
    <property type="protein sequence ID" value="SFC81314.1"/>
    <property type="molecule type" value="Genomic_DNA"/>
</dbReference>
<dbReference type="AlphaFoldDB" id="A0A1I1M7I9"/>
<evidence type="ECO:0000313" key="1">
    <source>
        <dbReference type="EMBL" id="SFC81314.1"/>
    </source>
</evidence>
<proteinExistence type="predicted"/>
<protein>
    <submittedName>
        <fullName evidence="1">Uncharacterized protein</fullName>
    </submittedName>
</protein>
<sequence>MDIKYLFLNSQVIYWSDDVEISESDFTDDINLTSKSDISYFHGLMIKKTYIQKANVKAVFYKNKSWIKNSADFKKEYKLQKVVFDLYEAYAKKYNKEIKQFRNENKTDLTFPELKEIGKPIFADLFATEDSIFNTNMEFSHLVEFWRFKIDKLLVEE</sequence>
<gene>
    <name evidence="1" type="ORF">SAMN04487987_10180</name>
</gene>
<reference evidence="2" key="1">
    <citation type="submission" date="2016-10" db="EMBL/GenBank/DDBJ databases">
        <authorList>
            <person name="Varghese N."/>
            <person name="Submissions S."/>
        </authorList>
    </citation>
    <scope>NUCLEOTIDE SEQUENCE [LARGE SCALE GENOMIC DNA]</scope>
    <source>
        <strain evidence="2">DSM 25730</strain>
    </source>
</reference>
<evidence type="ECO:0000313" key="2">
    <source>
        <dbReference type="Proteomes" id="UP000199439"/>
    </source>
</evidence>
<dbReference type="Proteomes" id="UP000199439">
    <property type="component" value="Unassembled WGS sequence"/>
</dbReference>
<name>A0A1I1M7I9_9FLAO</name>
<accession>A0A1I1M7I9</accession>
<keyword evidence="2" id="KW-1185">Reference proteome</keyword>
<organism evidence="1 2">
    <name type="scientific">Algibacter pectinivorans</name>
    <dbReference type="NCBI Taxonomy" id="870482"/>
    <lineage>
        <taxon>Bacteria</taxon>
        <taxon>Pseudomonadati</taxon>
        <taxon>Bacteroidota</taxon>
        <taxon>Flavobacteriia</taxon>
        <taxon>Flavobacteriales</taxon>
        <taxon>Flavobacteriaceae</taxon>
        <taxon>Algibacter</taxon>
    </lineage>
</organism>
<dbReference type="STRING" id="870482.SAMN04487987_10180"/>